<sequence length="608" mass="69723">MKQPYSTLKVILFGFIACFASCSDNVSEDSYYTFTDETVASYCENRPSTFSVFSQLMKDTGEESLLASYGHYTAFIPTDSAFQVYFKENNTSIDKLTKEEKDTIIYNHIIRSITRDFLTKDFTEGAISTSNMSNRFMVISYLQDVNGNNEIWVNKSSKIISADNKLHNGVVHAINKVLVPSKENLGSQLDQMKDYSIFARALHLSHLTDSIMESYDMNYHSPYTTEFTNILGYKMRCPAQKKLGYTIFAEPDEVFQTAGILNIEDLVEFAEKYYGTEDKGNYSSRNNALNKFVSYHILDHQMATNAFIYSGGNTAPTAMDKRYEYYETMLKDRIMEIKSGNKINTLSDGSCVTIDESKSNISGMNGYIHTLNNILVYDEDNMRKDVLNKRIRFDAYSLMPEVTNNNIRWQLPLLSDGGYTVTSDYCGDHFTFNKDSKVIFWGSEAWNDYQADEISIRGWYDFTFRLLPVPPGTYELRIGYSAREWGGIAQLFVDNEIQGIPANFNQKGTAPQIGWVKDEDTRDNGVENDKMMRNRGYMKGPNSIINAVWKTTLREGDGCLRFIVNKFTWQEYGAHYFRAKNIESENGEFHLDYFELVPISYIENEGID</sequence>
<dbReference type="InterPro" id="IPR036378">
    <property type="entry name" value="FAS1_dom_sf"/>
</dbReference>
<evidence type="ECO:0000256" key="1">
    <source>
        <dbReference type="SAM" id="SignalP"/>
    </source>
</evidence>
<evidence type="ECO:0000313" key="3">
    <source>
        <dbReference type="EMBL" id="MFB9896425.1"/>
    </source>
</evidence>
<proteinExistence type="predicted"/>
<comment type="caution">
    <text evidence="3">The sequence shown here is derived from an EMBL/GenBank/DDBJ whole genome shotgun (WGS) entry which is preliminary data.</text>
</comment>
<name>A0ABV5ZGC3_9BACT</name>
<protein>
    <submittedName>
        <fullName evidence="3">Fasciclin domain-containing protein</fullName>
    </submittedName>
</protein>
<feature type="signal peptide" evidence="1">
    <location>
        <begin position="1"/>
        <end position="22"/>
    </location>
</feature>
<organism evidence="3 4">
    <name type="scientific">Hallella seregens ATCC 51272</name>
    <dbReference type="NCBI Taxonomy" id="1336250"/>
    <lineage>
        <taxon>Bacteria</taxon>
        <taxon>Pseudomonadati</taxon>
        <taxon>Bacteroidota</taxon>
        <taxon>Bacteroidia</taxon>
        <taxon>Bacteroidales</taxon>
        <taxon>Prevotellaceae</taxon>
        <taxon>Hallella</taxon>
    </lineage>
</organism>
<dbReference type="Proteomes" id="UP001589688">
    <property type="component" value="Unassembled WGS sequence"/>
</dbReference>
<keyword evidence="1" id="KW-0732">Signal</keyword>
<evidence type="ECO:0000259" key="2">
    <source>
        <dbReference type="PROSITE" id="PS50213"/>
    </source>
</evidence>
<dbReference type="RefSeq" id="WP_027952437.1">
    <property type="nucleotide sequence ID" value="NZ_JADU01000018.1"/>
</dbReference>
<dbReference type="PANTHER" id="PTHR10900:SF77">
    <property type="entry name" value="FI19380P1"/>
    <property type="match status" value="1"/>
</dbReference>
<gene>
    <name evidence="3" type="ORF">ACFFK8_00925</name>
</gene>
<dbReference type="InterPro" id="IPR050904">
    <property type="entry name" value="Adhesion/Biosynth-related"/>
</dbReference>
<dbReference type="SUPFAM" id="SSF82153">
    <property type="entry name" value="FAS1 domain"/>
    <property type="match status" value="2"/>
</dbReference>
<dbReference type="SMART" id="SM00554">
    <property type="entry name" value="FAS1"/>
    <property type="match status" value="2"/>
</dbReference>
<feature type="domain" description="FAS1" evidence="2">
    <location>
        <begin position="37"/>
        <end position="178"/>
    </location>
</feature>
<dbReference type="PROSITE" id="PS50213">
    <property type="entry name" value="FAS1"/>
    <property type="match status" value="2"/>
</dbReference>
<evidence type="ECO:0000313" key="4">
    <source>
        <dbReference type="Proteomes" id="UP001589688"/>
    </source>
</evidence>
<dbReference type="Pfam" id="PF02469">
    <property type="entry name" value="Fasciclin"/>
    <property type="match status" value="1"/>
</dbReference>
<accession>A0ABV5ZGC3</accession>
<dbReference type="PANTHER" id="PTHR10900">
    <property type="entry name" value="PERIOSTIN-RELATED"/>
    <property type="match status" value="1"/>
</dbReference>
<dbReference type="InterPro" id="IPR000782">
    <property type="entry name" value="FAS1_domain"/>
</dbReference>
<feature type="chain" id="PRO_5046279304" evidence="1">
    <location>
        <begin position="23"/>
        <end position="608"/>
    </location>
</feature>
<dbReference type="Gene3D" id="2.30.180.10">
    <property type="entry name" value="FAS1 domain"/>
    <property type="match status" value="2"/>
</dbReference>
<reference evidence="3 4" key="1">
    <citation type="submission" date="2024-09" db="EMBL/GenBank/DDBJ databases">
        <authorList>
            <person name="Sun Q."/>
            <person name="Mori K."/>
        </authorList>
    </citation>
    <scope>NUCLEOTIDE SEQUENCE [LARGE SCALE GENOMIC DNA]</scope>
    <source>
        <strain evidence="3 4">ATCC 51272</strain>
    </source>
</reference>
<keyword evidence="4" id="KW-1185">Reference proteome</keyword>
<dbReference type="EMBL" id="JBHLZF010000001">
    <property type="protein sequence ID" value="MFB9896425.1"/>
    <property type="molecule type" value="Genomic_DNA"/>
</dbReference>
<feature type="domain" description="FAS1" evidence="2">
    <location>
        <begin position="182"/>
        <end position="375"/>
    </location>
</feature>